<dbReference type="GO" id="GO:0003755">
    <property type="term" value="F:peptidyl-prolyl cis-trans isomerase activity"/>
    <property type="evidence" value="ECO:0007669"/>
    <property type="project" value="UniProtKB-EC"/>
</dbReference>
<evidence type="ECO:0000256" key="3">
    <source>
        <dbReference type="SAM" id="MobiDB-lite"/>
    </source>
</evidence>
<comment type="catalytic activity">
    <reaction evidence="1">
        <text>[protein]-peptidylproline (omega=180) = [protein]-peptidylproline (omega=0)</text>
        <dbReference type="Rhea" id="RHEA:16237"/>
        <dbReference type="Rhea" id="RHEA-COMP:10747"/>
        <dbReference type="Rhea" id="RHEA-COMP:10748"/>
        <dbReference type="ChEBI" id="CHEBI:83833"/>
        <dbReference type="ChEBI" id="CHEBI:83834"/>
        <dbReference type="EC" id="5.2.1.8"/>
    </reaction>
</comment>
<reference evidence="5" key="1">
    <citation type="journal article" date="2013" name="Genome Announc.">
        <title>Genome sequence of the basidiomycetous yeast Pseudozyma antarctica T-34, a producer of the glycolipid biosurfactants mannosylerythritol lipids.</title>
        <authorList>
            <person name="Morita T."/>
            <person name="Koike H."/>
            <person name="Koyama Y."/>
            <person name="Hagiwara H."/>
            <person name="Ito E."/>
            <person name="Fukuoka T."/>
            <person name="Imura T."/>
            <person name="Machida M."/>
            <person name="Kitamoto D."/>
        </authorList>
    </citation>
    <scope>NUCLEOTIDE SEQUENCE [LARGE SCALE GENOMIC DNA]</scope>
    <source>
        <strain evidence="5">T-34</strain>
    </source>
</reference>
<dbReference type="SUPFAM" id="SSF50891">
    <property type="entry name" value="Cyclophilin-like"/>
    <property type="match status" value="1"/>
</dbReference>
<organism evidence="4 5">
    <name type="scientific">Pseudozyma antarctica (strain T-34)</name>
    <name type="common">Yeast</name>
    <name type="synonym">Candida antarctica</name>
    <dbReference type="NCBI Taxonomy" id="1151754"/>
    <lineage>
        <taxon>Eukaryota</taxon>
        <taxon>Fungi</taxon>
        <taxon>Dikarya</taxon>
        <taxon>Basidiomycota</taxon>
        <taxon>Ustilaginomycotina</taxon>
        <taxon>Ustilaginomycetes</taxon>
        <taxon>Ustilaginales</taxon>
        <taxon>Ustilaginaceae</taxon>
        <taxon>Moesziomyces</taxon>
    </lineage>
</organism>
<evidence type="ECO:0000313" key="4">
    <source>
        <dbReference type="EMBL" id="GAC74287.1"/>
    </source>
</evidence>
<sequence>MIQTGDPTDTGKGVQSIWGKPFADEIRSTLKFDRRGVVAPANAGLHHVRQASPSGRQVHRHRQGHRRRQRRRDSRCHGGGPCRRRRS</sequence>
<dbReference type="EMBL" id="DF196776">
    <property type="protein sequence ID" value="GAC74287.1"/>
    <property type="molecule type" value="Genomic_DNA"/>
</dbReference>
<dbReference type="GO" id="GO:0071013">
    <property type="term" value="C:catalytic step 2 spliceosome"/>
    <property type="evidence" value="ECO:0007669"/>
    <property type="project" value="TreeGrafter"/>
</dbReference>
<dbReference type="Gene3D" id="2.40.100.10">
    <property type="entry name" value="Cyclophilin-like"/>
    <property type="match status" value="1"/>
</dbReference>
<feature type="region of interest" description="Disordered" evidence="3">
    <location>
        <begin position="1"/>
        <end position="20"/>
    </location>
</feature>
<dbReference type="STRING" id="1151754.M9MFF0"/>
<dbReference type="Proteomes" id="UP000011976">
    <property type="component" value="Unassembled WGS sequence"/>
</dbReference>
<proteinExistence type="predicted"/>
<dbReference type="AlphaFoldDB" id="M9MFF0"/>
<dbReference type="InterPro" id="IPR029000">
    <property type="entry name" value="Cyclophilin-like_dom_sf"/>
</dbReference>
<dbReference type="InterPro" id="IPR044666">
    <property type="entry name" value="Cyclophilin_A-like"/>
</dbReference>
<evidence type="ECO:0000256" key="2">
    <source>
        <dbReference type="ARBA" id="ARBA00029569"/>
    </source>
</evidence>
<evidence type="ECO:0000313" key="5">
    <source>
        <dbReference type="Proteomes" id="UP000011976"/>
    </source>
</evidence>
<protein>
    <recommendedName>
        <fullName evidence="2">Rotamase</fullName>
    </recommendedName>
</protein>
<feature type="compositionally biased region" description="Basic residues" evidence="3">
    <location>
        <begin position="57"/>
        <end position="74"/>
    </location>
</feature>
<feature type="region of interest" description="Disordered" evidence="3">
    <location>
        <begin position="41"/>
        <end position="87"/>
    </location>
</feature>
<gene>
    <name evidence="4" type="ORF">PANT_10c00092</name>
</gene>
<accession>M9MFF0</accession>
<name>M9MFF0_PSEA3</name>
<dbReference type="PANTHER" id="PTHR45625">
    <property type="entry name" value="PEPTIDYL-PROLYL CIS-TRANS ISOMERASE-RELATED"/>
    <property type="match status" value="1"/>
</dbReference>
<dbReference type="PANTHER" id="PTHR45625:SF2">
    <property type="entry name" value="PEPTIDYL-PROLYL CIS-TRANS ISOMERASE-LIKE 3"/>
    <property type="match status" value="1"/>
</dbReference>
<keyword evidence="4" id="KW-0413">Isomerase</keyword>
<evidence type="ECO:0000256" key="1">
    <source>
        <dbReference type="ARBA" id="ARBA00000971"/>
    </source>
</evidence>